<dbReference type="Pfam" id="PF00704">
    <property type="entry name" value="Glyco_hydro_18"/>
    <property type="match status" value="1"/>
</dbReference>
<evidence type="ECO:0000256" key="3">
    <source>
        <dbReference type="ARBA" id="ARBA00008682"/>
    </source>
</evidence>
<comment type="subcellular location">
    <subcellularLocation>
        <location evidence="2">Secreted</location>
    </subcellularLocation>
</comment>
<dbReference type="InterPro" id="IPR017853">
    <property type="entry name" value="GH"/>
</dbReference>
<comment type="similarity">
    <text evidence="3">Belongs to the glycosyl hydrolase 18 family. Chitinase class V subfamily.</text>
</comment>
<comment type="catalytic activity">
    <reaction evidence="1">
        <text>Random endo-hydrolysis of N-acetyl-beta-D-glucosaminide (1-&gt;4)-beta-linkages in chitin and chitodextrins.</text>
        <dbReference type="EC" id="3.2.1.14"/>
    </reaction>
</comment>
<dbReference type="EC" id="3.2.1.14" evidence="4"/>
<evidence type="ECO:0000256" key="4">
    <source>
        <dbReference type="ARBA" id="ARBA00012729"/>
    </source>
</evidence>
<sequence length="925" mass="97829">MTLETQMWWSHAPIPPWHEDLSEVKNALRVKKLRSLISLFVFIMRLPVSLFYKNSGVSFFAPIRSLDFRTLITLPLFRCQLSNACFHRAARRDEPAQAVLGLATPQSADEGVLSRRAEGSFVNMGYWSYTGPQKRLSEISANDLTHVLYAFTKVDPNGTVRLRRPIEDVGSTDQIEDAGGKWAELFAFKKKNPHIKTLLSVGGWPDVGEEKDFPNAAANAENRQRFVETAVQLMLDGGFDGLDVDWEWPTPHQMGNHAELMVAVRKRLDELESSHNNYHFLLTACIFARPGMHDTLEFKKLIPALDYWHLMAYDYSGGWSYRAQHLGSLFASKTKPQTTLMGTDDSINNLVGEHGVPLSKIVLGIPAYARTFKNVSQLGDEKNRTSDNDAIALRSMNLADFEYECDDEVVACSGFHKKTKMLAVFDTAATADRKVKYAMDRKLAGTFFWDLNQDLDGEKAFYVNAARRLGNLDRSPALLEFPESRYGNIRGNSTFSSSIRPSVPTASSSVVVDQKSTKSPQWNNMTTTAGPEKKPSSSASRTSDKNNNKAPATGAVGVMPPTEAQGIVCAAGERCDHLYKEMAPAINADGLVIKTVSAVIVVVGKCRDEACVAADGKNATTTTTLTESAFATLCPMDATLAPATTVTLSADDASKPIPVTKAGRIANVCVTEMGCRATEVPVPDRTGRSRASGSDSSGASSSGSGSSGASSSGSGSSGASSSGSGSSGASSSGSGSSGASSSGSGSKSGSSAPSGSTSDNLNAPAFDAADRSGVRVSASASASAKAKHCKTEGSSRAKSGVSEEKLKPAPAVVDGSSASPARAAALSAEDMPKFKSESYQSGSAPAGSRVSEEASFGPVSEQAGSKSFASQSRVMLSSTLANASSPLPSASLLSNGQATPMVSGAAAQQSACVWALLPAMAMLVL</sequence>
<evidence type="ECO:0000256" key="6">
    <source>
        <dbReference type="ARBA" id="ARBA00022801"/>
    </source>
</evidence>
<feature type="region of interest" description="Disordered" evidence="12">
    <location>
        <begin position="497"/>
        <end position="557"/>
    </location>
</feature>
<dbReference type="InterPro" id="IPR029070">
    <property type="entry name" value="Chitinase_insertion_sf"/>
</dbReference>
<dbReference type="InterPro" id="IPR011583">
    <property type="entry name" value="Chitinase_II/V-like_cat"/>
</dbReference>
<dbReference type="Gene3D" id="3.10.50.10">
    <property type="match status" value="1"/>
</dbReference>
<name>A0A2A9PSQ4_OPHUN</name>
<evidence type="ECO:0000259" key="13">
    <source>
        <dbReference type="PROSITE" id="PS51910"/>
    </source>
</evidence>
<dbReference type="GO" id="GO:0008843">
    <property type="term" value="F:endochitinase activity"/>
    <property type="evidence" value="ECO:0007669"/>
    <property type="project" value="UniProtKB-EC"/>
</dbReference>
<evidence type="ECO:0000256" key="5">
    <source>
        <dbReference type="ARBA" id="ARBA00022525"/>
    </source>
</evidence>
<evidence type="ECO:0000256" key="10">
    <source>
        <dbReference type="ARBA" id="ARBA00023326"/>
    </source>
</evidence>
<feature type="compositionally biased region" description="Basic and acidic residues" evidence="12">
    <location>
        <begin position="789"/>
        <end position="807"/>
    </location>
</feature>
<dbReference type="OrthoDB" id="76388at2759"/>
<feature type="compositionally biased region" description="Low complexity" evidence="12">
    <location>
        <begin position="774"/>
        <end position="784"/>
    </location>
</feature>
<evidence type="ECO:0000313" key="15">
    <source>
        <dbReference type="Proteomes" id="UP000037136"/>
    </source>
</evidence>
<feature type="domain" description="GH18" evidence="13">
    <location>
        <begin position="121"/>
        <end position="473"/>
    </location>
</feature>
<organism evidence="14 15">
    <name type="scientific">Ophiocordyceps unilateralis</name>
    <name type="common">Zombie-ant fungus</name>
    <name type="synonym">Torrubia unilateralis</name>
    <dbReference type="NCBI Taxonomy" id="268505"/>
    <lineage>
        <taxon>Eukaryota</taxon>
        <taxon>Fungi</taxon>
        <taxon>Dikarya</taxon>
        <taxon>Ascomycota</taxon>
        <taxon>Pezizomycotina</taxon>
        <taxon>Sordariomycetes</taxon>
        <taxon>Hypocreomycetidae</taxon>
        <taxon>Hypocreales</taxon>
        <taxon>Ophiocordycipitaceae</taxon>
        <taxon>Ophiocordyceps</taxon>
    </lineage>
</organism>
<dbReference type="AlphaFoldDB" id="A0A2A9PSQ4"/>
<evidence type="ECO:0000256" key="9">
    <source>
        <dbReference type="ARBA" id="ARBA00023295"/>
    </source>
</evidence>
<dbReference type="EMBL" id="LAZP02000007">
    <property type="protein sequence ID" value="PFH63157.1"/>
    <property type="molecule type" value="Genomic_DNA"/>
</dbReference>
<evidence type="ECO:0000313" key="14">
    <source>
        <dbReference type="EMBL" id="PFH63157.1"/>
    </source>
</evidence>
<keyword evidence="15" id="KW-1185">Reference proteome</keyword>
<dbReference type="InterPro" id="IPR050314">
    <property type="entry name" value="Glycosyl_Hydrlase_18"/>
</dbReference>
<evidence type="ECO:0000256" key="2">
    <source>
        <dbReference type="ARBA" id="ARBA00004613"/>
    </source>
</evidence>
<feature type="compositionally biased region" description="Low complexity" evidence="12">
    <location>
        <begin position="689"/>
        <end position="758"/>
    </location>
</feature>
<dbReference type="InterPro" id="IPR001223">
    <property type="entry name" value="Glyco_hydro18_cat"/>
</dbReference>
<keyword evidence="8" id="KW-0119">Carbohydrate metabolism</keyword>
<feature type="compositionally biased region" description="Low complexity" evidence="12">
    <location>
        <begin position="501"/>
        <end position="512"/>
    </location>
</feature>
<dbReference type="GO" id="GO:0000272">
    <property type="term" value="P:polysaccharide catabolic process"/>
    <property type="evidence" value="ECO:0007669"/>
    <property type="project" value="UniProtKB-KW"/>
</dbReference>
<comment type="caution">
    <text evidence="14">The sequence shown here is derived from an EMBL/GenBank/DDBJ whole genome shotgun (WGS) entry which is preliminary data.</text>
</comment>
<dbReference type="GO" id="GO:0008061">
    <property type="term" value="F:chitin binding"/>
    <property type="evidence" value="ECO:0007669"/>
    <property type="project" value="InterPro"/>
</dbReference>
<feature type="compositionally biased region" description="Polar residues" evidence="12">
    <location>
        <begin position="517"/>
        <end position="529"/>
    </location>
</feature>
<evidence type="ECO:0000256" key="11">
    <source>
        <dbReference type="RuleBase" id="RU000489"/>
    </source>
</evidence>
<keyword evidence="5" id="KW-0964">Secreted</keyword>
<dbReference type="Gene3D" id="3.20.20.80">
    <property type="entry name" value="Glycosidases"/>
    <property type="match status" value="1"/>
</dbReference>
<dbReference type="PANTHER" id="PTHR11177:SF317">
    <property type="entry name" value="CHITINASE 12-RELATED"/>
    <property type="match status" value="1"/>
</dbReference>
<evidence type="ECO:0000256" key="8">
    <source>
        <dbReference type="ARBA" id="ARBA00023277"/>
    </source>
</evidence>
<keyword evidence="9 11" id="KW-0326">Glycosidase</keyword>
<keyword evidence="6 11" id="KW-0378">Hydrolase</keyword>
<evidence type="ECO:0000256" key="1">
    <source>
        <dbReference type="ARBA" id="ARBA00000822"/>
    </source>
</evidence>
<evidence type="ECO:0000256" key="7">
    <source>
        <dbReference type="ARBA" id="ARBA00023024"/>
    </source>
</evidence>
<dbReference type="SMART" id="SM00636">
    <property type="entry name" value="Glyco_18"/>
    <property type="match status" value="1"/>
</dbReference>
<dbReference type="SUPFAM" id="SSF51445">
    <property type="entry name" value="(Trans)glycosidases"/>
    <property type="match status" value="1"/>
</dbReference>
<keyword evidence="7" id="KW-0146">Chitin degradation</keyword>
<feature type="compositionally biased region" description="Low complexity" evidence="12">
    <location>
        <begin position="816"/>
        <end position="828"/>
    </location>
</feature>
<dbReference type="GO" id="GO:0006032">
    <property type="term" value="P:chitin catabolic process"/>
    <property type="evidence" value="ECO:0007669"/>
    <property type="project" value="UniProtKB-KW"/>
</dbReference>
<protein>
    <recommendedName>
        <fullName evidence="4">chitinase</fullName>
        <ecNumber evidence="4">3.2.1.14</ecNumber>
    </recommendedName>
</protein>
<reference evidence="14 15" key="1">
    <citation type="journal article" date="2015" name="BMC Genomics">
        <title>Gene expression during zombie ant biting behavior reflects the complexity underlying fungal parasitic behavioral manipulation.</title>
        <authorList>
            <person name="de Bekker C."/>
            <person name="Ohm R.A."/>
            <person name="Loreto R.G."/>
            <person name="Sebastian A."/>
            <person name="Albert I."/>
            <person name="Merrow M."/>
            <person name="Brachmann A."/>
            <person name="Hughes D.P."/>
        </authorList>
    </citation>
    <scope>NUCLEOTIDE SEQUENCE [LARGE SCALE GENOMIC DNA]</scope>
    <source>
        <strain evidence="14 15">SC16a</strain>
    </source>
</reference>
<dbReference type="InterPro" id="IPR001579">
    <property type="entry name" value="Glyco_hydro_18_chit_AS"/>
</dbReference>
<dbReference type="PROSITE" id="PS01095">
    <property type="entry name" value="GH18_1"/>
    <property type="match status" value="1"/>
</dbReference>
<proteinExistence type="inferred from homology"/>
<feature type="region of interest" description="Disordered" evidence="12">
    <location>
        <begin position="680"/>
        <end position="863"/>
    </location>
</feature>
<dbReference type="Proteomes" id="UP000037136">
    <property type="component" value="Unassembled WGS sequence"/>
</dbReference>
<dbReference type="STRING" id="268505.A0A2A9PSQ4"/>
<keyword evidence="10" id="KW-0624">Polysaccharide degradation</keyword>
<dbReference type="PROSITE" id="PS51910">
    <property type="entry name" value="GH18_2"/>
    <property type="match status" value="1"/>
</dbReference>
<accession>A0A2A9PSQ4</accession>
<dbReference type="PANTHER" id="PTHR11177">
    <property type="entry name" value="CHITINASE"/>
    <property type="match status" value="1"/>
</dbReference>
<evidence type="ECO:0000256" key="12">
    <source>
        <dbReference type="SAM" id="MobiDB-lite"/>
    </source>
</evidence>
<dbReference type="GO" id="GO:0005576">
    <property type="term" value="C:extracellular region"/>
    <property type="evidence" value="ECO:0007669"/>
    <property type="project" value="UniProtKB-SubCell"/>
</dbReference>
<gene>
    <name evidence="14" type="ORF">XA68_17266</name>
</gene>
<reference evidence="14 15" key="2">
    <citation type="journal article" date="2017" name="Sci. Rep.">
        <title>Ant-infecting Ophiocordyceps genomes reveal a high diversity of potential behavioral manipulation genes and a possible major role for enterotoxins.</title>
        <authorList>
            <person name="de Bekker C."/>
            <person name="Ohm R.A."/>
            <person name="Evans H.C."/>
            <person name="Brachmann A."/>
            <person name="Hughes D.P."/>
        </authorList>
    </citation>
    <scope>NUCLEOTIDE SEQUENCE [LARGE SCALE GENOMIC DNA]</scope>
    <source>
        <strain evidence="14 15">SC16a</strain>
    </source>
</reference>